<dbReference type="SUPFAM" id="SSF144000">
    <property type="entry name" value="Oxysterol-binding protein-like"/>
    <property type="match status" value="1"/>
</dbReference>
<dbReference type="PANTHER" id="PTHR10972">
    <property type="entry name" value="OXYSTEROL-BINDING PROTEIN-RELATED"/>
    <property type="match status" value="1"/>
</dbReference>
<dbReference type="Pfam" id="PF01237">
    <property type="entry name" value="Oxysterol_BP"/>
    <property type="match status" value="1"/>
</dbReference>
<gene>
    <name evidence="1" type="ORF">FGO68_gene2694</name>
</gene>
<dbReference type="EMBL" id="RRYP01003965">
    <property type="protein sequence ID" value="TNV83294.1"/>
    <property type="molecule type" value="Genomic_DNA"/>
</dbReference>
<dbReference type="InterPro" id="IPR037239">
    <property type="entry name" value="OSBP_sf"/>
</dbReference>
<dbReference type="Gene3D" id="3.30.70.3490">
    <property type="match status" value="1"/>
</dbReference>
<keyword evidence="2" id="KW-1185">Reference proteome</keyword>
<name>A0A8J8NZ55_HALGN</name>
<evidence type="ECO:0000313" key="1">
    <source>
        <dbReference type="EMBL" id="TNV83294.1"/>
    </source>
</evidence>
<dbReference type="AlphaFoldDB" id="A0A8J8NZ55"/>
<evidence type="ECO:0000313" key="2">
    <source>
        <dbReference type="Proteomes" id="UP000785679"/>
    </source>
</evidence>
<dbReference type="GO" id="GO:0016020">
    <property type="term" value="C:membrane"/>
    <property type="evidence" value="ECO:0007669"/>
    <property type="project" value="TreeGrafter"/>
</dbReference>
<dbReference type="Proteomes" id="UP000785679">
    <property type="component" value="Unassembled WGS sequence"/>
</dbReference>
<evidence type="ECO:0008006" key="3">
    <source>
        <dbReference type="Google" id="ProtNLM"/>
    </source>
</evidence>
<comment type="caution">
    <text evidence="1">The sequence shown here is derived from an EMBL/GenBank/DDBJ whole genome shotgun (WGS) entry which is preliminary data.</text>
</comment>
<proteinExistence type="predicted"/>
<dbReference type="OrthoDB" id="1854502at2759"/>
<dbReference type="InterPro" id="IPR000648">
    <property type="entry name" value="Oxysterol-bd"/>
</dbReference>
<sequence>MDPPERERLPFFKDPKIKFSVWTIIKDCIGQDLTRISLPVYLSMPMSALQMQLASCEYLSLLDQAIEQTDPLLRLAYVATYAMAQFNHVERCYQKAFNPLLGETFEIVTDKYEALGELAVHHPPVLAYYVKGKSGFIRQSTMRFKPKFVRGSVQAQNINMDYIDLLPHGEKYQVRSPGISINNIIIGTPYLDIVGKQIIKNLSNPDRYFSLVEFEKRGWSQNSYHKFAGEIYDGAKNPVYRLEGKWSERAVLTDLKTGQQRVMWEKAPYPENWQYMYGLTRYCINLNYLPKQLRPFLPPTDSRLRPDQRALENGDFKLAAELKNMLEEKQRAVRRYNEKHSITPRPSYFEEWVNPSDPENLYYKYTGKYFEKDRIEKNWGHLPDIYSEKLPQEVEEFEKKIKKGK</sequence>
<accession>A0A8J8NZ55</accession>
<dbReference type="GO" id="GO:0005829">
    <property type="term" value="C:cytosol"/>
    <property type="evidence" value="ECO:0007669"/>
    <property type="project" value="TreeGrafter"/>
</dbReference>
<protein>
    <recommendedName>
        <fullName evidence="3">Oxysterol-binding protein</fullName>
    </recommendedName>
</protein>
<organism evidence="1 2">
    <name type="scientific">Halteria grandinella</name>
    <dbReference type="NCBI Taxonomy" id="5974"/>
    <lineage>
        <taxon>Eukaryota</taxon>
        <taxon>Sar</taxon>
        <taxon>Alveolata</taxon>
        <taxon>Ciliophora</taxon>
        <taxon>Intramacronucleata</taxon>
        <taxon>Spirotrichea</taxon>
        <taxon>Stichotrichia</taxon>
        <taxon>Sporadotrichida</taxon>
        <taxon>Halteriidae</taxon>
        <taxon>Halteria</taxon>
    </lineage>
</organism>
<reference evidence="1" key="1">
    <citation type="submission" date="2019-06" db="EMBL/GenBank/DDBJ databases">
        <authorList>
            <person name="Zheng W."/>
        </authorList>
    </citation>
    <scope>NUCLEOTIDE SEQUENCE</scope>
    <source>
        <strain evidence="1">QDHG01</strain>
    </source>
</reference>
<dbReference type="GO" id="GO:0032934">
    <property type="term" value="F:sterol binding"/>
    <property type="evidence" value="ECO:0007669"/>
    <property type="project" value="TreeGrafter"/>
</dbReference>
<dbReference type="Gene3D" id="2.40.160.120">
    <property type="match status" value="1"/>
</dbReference>